<feature type="compositionally biased region" description="Low complexity" evidence="1">
    <location>
        <begin position="527"/>
        <end position="549"/>
    </location>
</feature>
<feature type="compositionally biased region" description="Low complexity" evidence="1">
    <location>
        <begin position="369"/>
        <end position="397"/>
    </location>
</feature>
<gene>
    <name evidence="2" type="ORF">HXX76_005876</name>
</gene>
<feature type="compositionally biased region" description="Gly residues" evidence="1">
    <location>
        <begin position="697"/>
        <end position="707"/>
    </location>
</feature>
<feature type="compositionally biased region" description="Low complexity" evidence="1">
    <location>
        <begin position="605"/>
        <end position="614"/>
    </location>
</feature>
<feature type="region of interest" description="Disordered" evidence="1">
    <location>
        <begin position="137"/>
        <end position="164"/>
    </location>
</feature>
<feature type="compositionally biased region" description="Low complexity" evidence="1">
    <location>
        <begin position="638"/>
        <end position="650"/>
    </location>
</feature>
<dbReference type="EMBL" id="JAEHOC010000011">
    <property type="protein sequence ID" value="KAG2437213.1"/>
    <property type="molecule type" value="Genomic_DNA"/>
</dbReference>
<evidence type="ECO:0000313" key="2">
    <source>
        <dbReference type="EMBL" id="KAG2437213.1"/>
    </source>
</evidence>
<protein>
    <submittedName>
        <fullName evidence="2">Uncharacterized protein</fullName>
    </submittedName>
</protein>
<proteinExistence type="predicted"/>
<feature type="region of interest" description="Disordered" evidence="1">
    <location>
        <begin position="597"/>
        <end position="714"/>
    </location>
</feature>
<evidence type="ECO:0000313" key="3">
    <source>
        <dbReference type="Proteomes" id="UP000650467"/>
    </source>
</evidence>
<reference evidence="2" key="1">
    <citation type="journal article" date="2020" name="bioRxiv">
        <title>Comparative genomics of Chlamydomonas.</title>
        <authorList>
            <person name="Craig R.J."/>
            <person name="Hasan A.R."/>
            <person name="Ness R.W."/>
            <person name="Keightley P.D."/>
        </authorList>
    </citation>
    <scope>NUCLEOTIDE SEQUENCE</scope>
    <source>
        <strain evidence="2">SAG 7.73</strain>
    </source>
</reference>
<dbReference type="OrthoDB" id="10685590at2759"/>
<feature type="compositionally biased region" description="Basic and acidic residues" evidence="1">
    <location>
        <begin position="88"/>
        <end position="102"/>
    </location>
</feature>
<feature type="region of interest" description="Disordered" evidence="1">
    <location>
        <begin position="512"/>
        <end position="558"/>
    </location>
</feature>
<sequence length="714" mass="69884">MGTCSSSARGAGGQSGATGGLGDNSKQIDGSEALEDAVDEKSVGKSLYTTGKAQRAYSLKFNDKLKLAEALVAGGVDRSVRGGALGERSIRPDRSVRGGDRSVRGGGVSLAYGVGGGGGGGVAATGEQSCRGNGALYASSAQDRSSRPDRSVRRGGAYTPNQQPTGAVLLAAAAAAGQGLSPAPLTAADYSRQPLQSQQQSSSPHMASEAQIAAESGDSGTARLEGGGDVDGFSPKMYRRQNRSMPASGAGTTAADVGSLVDDMEDVEEHELPGAAATADPGRRAARAVPPRSRSTGTLIAQAQQQAADAGGGSPPSPATPRTAAPALGSRAGSPAVPAASPSGSPSDAFSSYASGPLAGVARMQGVVSRSASGGTQATGSAAAAALAAATASGGRRFLSKSRPQVDLAAQPKRPALKGSPLSGAAHSLFGARDVSMTEVQALPAAAPAPQPMQQQPSGRPGVRPGQPVAAGGLLAGETLSLPTRFSDFKLPTSPGDLEDFNGGRELLQAQQQAAALSTSLGGGAGPQQAAAGAGAAAPAGGRQLQPPASATRLRVQTQGPAAYSVAMAFELLPGSPSASAAGPAVAAAAWQQPQQLISPGQVTSSMLGSPSGSSRRDALSPRASPRASGRVHPAPPAAAALADSPSPSSRLQPSFHRASSNHPPAASSLTGAAAAPQQPLYDGAAASDAGATTAGGLAGGALGLPGGVPDQPE</sequence>
<feature type="compositionally biased region" description="Low complexity" evidence="1">
    <location>
        <begin position="287"/>
        <end position="309"/>
    </location>
</feature>
<feature type="region of interest" description="Disordered" evidence="1">
    <location>
        <begin position="82"/>
        <end position="102"/>
    </location>
</feature>
<comment type="caution">
    <text evidence="2">The sequence shown here is derived from an EMBL/GenBank/DDBJ whole genome shotgun (WGS) entry which is preliminary data.</text>
</comment>
<dbReference type="AlphaFoldDB" id="A0A835T1Q5"/>
<feature type="compositionally biased region" description="Low complexity" evidence="1">
    <location>
        <begin position="664"/>
        <end position="696"/>
    </location>
</feature>
<feature type="region of interest" description="Disordered" evidence="1">
    <location>
        <begin position="367"/>
        <end position="425"/>
    </location>
</feature>
<organism evidence="2 3">
    <name type="scientific">Chlamydomonas incerta</name>
    <dbReference type="NCBI Taxonomy" id="51695"/>
    <lineage>
        <taxon>Eukaryota</taxon>
        <taxon>Viridiplantae</taxon>
        <taxon>Chlorophyta</taxon>
        <taxon>core chlorophytes</taxon>
        <taxon>Chlorophyceae</taxon>
        <taxon>CS clade</taxon>
        <taxon>Chlamydomonadales</taxon>
        <taxon>Chlamydomonadaceae</taxon>
        <taxon>Chlamydomonas</taxon>
    </lineage>
</organism>
<feature type="compositionally biased region" description="Low complexity" evidence="1">
    <location>
        <begin position="441"/>
        <end position="457"/>
    </location>
</feature>
<keyword evidence="3" id="KW-1185">Reference proteome</keyword>
<feature type="region of interest" description="Disordered" evidence="1">
    <location>
        <begin position="181"/>
        <end position="355"/>
    </location>
</feature>
<dbReference type="Proteomes" id="UP000650467">
    <property type="component" value="Unassembled WGS sequence"/>
</dbReference>
<feature type="compositionally biased region" description="Gly residues" evidence="1">
    <location>
        <begin position="10"/>
        <end position="22"/>
    </location>
</feature>
<feature type="region of interest" description="Disordered" evidence="1">
    <location>
        <begin position="1"/>
        <end position="45"/>
    </location>
</feature>
<accession>A0A835T1Q5</accession>
<evidence type="ECO:0000256" key="1">
    <source>
        <dbReference type="SAM" id="MobiDB-lite"/>
    </source>
</evidence>
<feature type="compositionally biased region" description="Low complexity" evidence="1">
    <location>
        <begin position="320"/>
        <end position="355"/>
    </location>
</feature>
<name>A0A835T1Q5_CHLIN</name>
<feature type="region of interest" description="Disordered" evidence="1">
    <location>
        <begin position="441"/>
        <end position="471"/>
    </location>
</feature>